<feature type="non-terminal residue" evidence="1">
    <location>
        <position position="1"/>
    </location>
</feature>
<proteinExistence type="predicted"/>
<dbReference type="AlphaFoldDB" id="A0A8S9NQA2"/>
<accession>A0A8S9NQA2</accession>
<evidence type="ECO:0000313" key="2">
    <source>
        <dbReference type="Proteomes" id="UP000712600"/>
    </source>
</evidence>
<organism evidence="1 2">
    <name type="scientific">Brassica cretica</name>
    <name type="common">Mustard</name>
    <dbReference type="NCBI Taxonomy" id="69181"/>
    <lineage>
        <taxon>Eukaryota</taxon>
        <taxon>Viridiplantae</taxon>
        <taxon>Streptophyta</taxon>
        <taxon>Embryophyta</taxon>
        <taxon>Tracheophyta</taxon>
        <taxon>Spermatophyta</taxon>
        <taxon>Magnoliopsida</taxon>
        <taxon>eudicotyledons</taxon>
        <taxon>Gunneridae</taxon>
        <taxon>Pentapetalae</taxon>
        <taxon>rosids</taxon>
        <taxon>malvids</taxon>
        <taxon>Brassicales</taxon>
        <taxon>Brassicaceae</taxon>
        <taxon>Brassiceae</taxon>
        <taxon>Brassica</taxon>
    </lineage>
</organism>
<reference evidence="1" key="1">
    <citation type="submission" date="2019-12" db="EMBL/GenBank/DDBJ databases">
        <title>Genome sequencing and annotation of Brassica cretica.</title>
        <authorList>
            <person name="Studholme D.J."/>
            <person name="Sarris P."/>
        </authorList>
    </citation>
    <scope>NUCLEOTIDE SEQUENCE</scope>
    <source>
        <strain evidence="1">PFS-109/04</strain>
        <tissue evidence="1">Leaf</tissue>
    </source>
</reference>
<protein>
    <submittedName>
        <fullName evidence="1">Uncharacterized protein</fullName>
    </submittedName>
</protein>
<name>A0A8S9NQA2_BRACR</name>
<dbReference type="Proteomes" id="UP000712600">
    <property type="component" value="Unassembled WGS sequence"/>
</dbReference>
<sequence length="63" mass="7435">LLRKLASQTVVFHIWKQRNNLIHNNLSLSAATVFRGIDREMRNIISSRRLNKVFSSLMAIWLR</sequence>
<gene>
    <name evidence="1" type="ORF">F2Q69_00045096</name>
</gene>
<comment type="caution">
    <text evidence="1">The sequence shown here is derived from an EMBL/GenBank/DDBJ whole genome shotgun (WGS) entry which is preliminary data.</text>
</comment>
<dbReference type="EMBL" id="QGKX02001621">
    <property type="protein sequence ID" value="KAF3504341.1"/>
    <property type="molecule type" value="Genomic_DNA"/>
</dbReference>
<evidence type="ECO:0000313" key="1">
    <source>
        <dbReference type="EMBL" id="KAF3504341.1"/>
    </source>
</evidence>